<dbReference type="InterPro" id="IPR058669">
    <property type="entry name" value="TPR_IPO7/11-like"/>
</dbReference>
<keyword evidence="3" id="KW-0813">Transport</keyword>
<evidence type="ECO:0000259" key="5">
    <source>
        <dbReference type="PROSITE" id="PS50166"/>
    </source>
</evidence>
<evidence type="ECO:0000256" key="3">
    <source>
        <dbReference type="ARBA" id="ARBA00022448"/>
    </source>
</evidence>
<evidence type="ECO:0000256" key="4">
    <source>
        <dbReference type="ARBA" id="ARBA00023242"/>
    </source>
</evidence>
<dbReference type="InterPro" id="IPR016024">
    <property type="entry name" value="ARM-type_fold"/>
</dbReference>
<keyword evidence="7" id="KW-1185">Reference proteome</keyword>
<evidence type="ECO:0000313" key="6">
    <source>
        <dbReference type="EMBL" id="PKU82258.1"/>
    </source>
</evidence>
<dbReference type="GO" id="GO:0006606">
    <property type="term" value="P:protein import into nucleus"/>
    <property type="evidence" value="ECO:0007669"/>
    <property type="project" value="TreeGrafter"/>
</dbReference>
<gene>
    <name evidence="6" type="primary">CAS</name>
    <name evidence="6" type="ORF">MA16_Dca025451</name>
</gene>
<accession>A0A2I0X2V4</accession>
<dbReference type="STRING" id="906689.A0A2I0X2V4"/>
<protein>
    <submittedName>
        <fullName evidence="6">Exportin-2</fullName>
    </submittedName>
</protein>
<dbReference type="Gene3D" id="1.25.10.10">
    <property type="entry name" value="Leucine-rich Repeat Variant"/>
    <property type="match status" value="1"/>
</dbReference>
<dbReference type="PROSITE" id="PS50166">
    <property type="entry name" value="IMPORTIN_B_NT"/>
    <property type="match status" value="1"/>
</dbReference>
<dbReference type="Pfam" id="PF25758">
    <property type="entry name" value="TPR_IPO11"/>
    <property type="match status" value="1"/>
</dbReference>
<reference evidence="6 7" key="1">
    <citation type="journal article" date="2016" name="Sci. Rep.">
        <title>The Dendrobium catenatum Lindl. genome sequence provides insights into polysaccharide synthase, floral development and adaptive evolution.</title>
        <authorList>
            <person name="Zhang G.Q."/>
            <person name="Xu Q."/>
            <person name="Bian C."/>
            <person name="Tsai W.C."/>
            <person name="Yeh C.M."/>
            <person name="Liu K.W."/>
            <person name="Yoshida K."/>
            <person name="Zhang L.S."/>
            <person name="Chang S.B."/>
            <person name="Chen F."/>
            <person name="Shi Y."/>
            <person name="Su Y.Y."/>
            <person name="Zhang Y.Q."/>
            <person name="Chen L.J."/>
            <person name="Yin Y."/>
            <person name="Lin M."/>
            <person name="Huang H."/>
            <person name="Deng H."/>
            <person name="Wang Z.W."/>
            <person name="Zhu S.L."/>
            <person name="Zhao X."/>
            <person name="Deng C."/>
            <person name="Niu S.C."/>
            <person name="Huang J."/>
            <person name="Wang M."/>
            <person name="Liu G.H."/>
            <person name="Yang H.J."/>
            <person name="Xiao X.J."/>
            <person name="Hsiao Y.Y."/>
            <person name="Wu W.L."/>
            <person name="Chen Y.Y."/>
            <person name="Mitsuda N."/>
            <person name="Ohme-Takagi M."/>
            <person name="Luo Y.B."/>
            <person name="Van de Peer Y."/>
            <person name="Liu Z.J."/>
        </authorList>
    </citation>
    <scope>NUCLEOTIDE SEQUENCE [LARGE SCALE GENOMIC DNA]</scope>
    <source>
        <tissue evidence="6">The whole plant</tissue>
    </source>
</reference>
<dbReference type="OrthoDB" id="361693at2759"/>
<sequence>MALSASDVETVYSLLSDAFSPDLSVRRPAESALAQCERRPGFCSCLLEIIAARDVACRDDVRLLAAVFFKNSIRRFWRQRVISNDEKAHLRKKLLLNIREESSQIALQLADLISKIARIDYPKEWPELFSLLAQQLQSADILASHRVFMVLFRTLKELSTKRLSADQRTFSEVAALLFDYTWNLWKSDVQTILQSFSCLAQCDSSNSLMEHQNDLLLTCERWLFCTKIIRQLIISGNASDATSAQEVRPIKEVCPVLLSVIQSFLPYCTSFMEKQPEFWNFTKRACIKLMKVLAAFQRRHPYSFGDNNVLPPILVFCLNEIINPEQAVPLFNEFLIQCMILIKSTIECKEYKPSLTGRVINESGDALEQRKKIISRAVFDMLAAVFPNDRVVLLCNILIRRYFIYTSEDLNEWFQNSESFHHEQDMLQWTEKLRPCAEALYIVLFENYRPLLAPVVVSILKEAMSASPPLESEITPAMLLKDAAYSAAGHVYYELSAYLNFSDWFNRSLSLELSNNHPNMLIIHRKIALILGQWVSEIKGDTRKLVYHALIKLLQDNDIAVRLAACRSLCYLVQDSNSSEQEFFDLLSTCWTFCFKLVEEVQELDSKVQVLNLISLLTEHLGEKITPFAGQLVNFFGKMWEESIGESLLQIQLLEALRNFVCSLGYQSCVCYNMLLPILQKGINVDDPDALNLLEDSIRLWEAVLSHATSIVPQLLDLFPSLVTIVERSFDHLQVVVDIIEDYIIFGGAEFLNCHSSSVAKLLDGIVGNVNDKGLLSIIPTLDILIQCFPLEAPPLISAVLQKLILLCLSGEDDRNPSRTAVRTSSGAILARLLVMNTNYLGHLASEPSLIVALQQAGLSINQNVLLCLVDLWIDKIDNTTCIQRKTYASALSIILTLRLPEVIDKIDEILSVCTTVILGGTEDSSKEDSSGDAASSSWPSNESLGYYNGVPSKELRRRQIKDSDPIKHLSLQSMLRDNLNTCAAFHGESSFHEAMSRMHPSAFAQLQQALKMA</sequence>
<dbReference type="GO" id="GO:0005829">
    <property type="term" value="C:cytosol"/>
    <property type="evidence" value="ECO:0007669"/>
    <property type="project" value="TreeGrafter"/>
</dbReference>
<name>A0A2I0X2V4_9ASPA</name>
<dbReference type="InterPro" id="IPR001494">
    <property type="entry name" value="Importin-beta_N"/>
</dbReference>
<dbReference type="SMART" id="SM00913">
    <property type="entry name" value="IBN_N"/>
    <property type="match status" value="1"/>
</dbReference>
<dbReference type="Proteomes" id="UP000233837">
    <property type="component" value="Unassembled WGS sequence"/>
</dbReference>
<comment type="similarity">
    <text evidence="2">Belongs to the importin beta family.</text>
</comment>
<evidence type="ECO:0000313" key="7">
    <source>
        <dbReference type="Proteomes" id="UP000233837"/>
    </source>
</evidence>
<comment type="subcellular location">
    <subcellularLocation>
        <location evidence="1">Nucleus</location>
    </subcellularLocation>
</comment>
<reference evidence="6 7" key="2">
    <citation type="journal article" date="2017" name="Nature">
        <title>The Apostasia genome and the evolution of orchids.</title>
        <authorList>
            <person name="Zhang G.Q."/>
            <person name="Liu K.W."/>
            <person name="Li Z."/>
            <person name="Lohaus R."/>
            <person name="Hsiao Y.Y."/>
            <person name="Niu S.C."/>
            <person name="Wang J.Y."/>
            <person name="Lin Y.C."/>
            <person name="Xu Q."/>
            <person name="Chen L.J."/>
            <person name="Yoshida K."/>
            <person name="Fujiwara S."/>
            <person name="Wang Z.W."/>
            <person name="Zhang Y.Q."/>
            <person name="Mitsuda N."/>
            <person name="Wang M."/>
            <person name="Liu G.H."/>
            <person name="Pecoraro L."/>
            <person name="Huang H.X."/>
            <person name="Xiao X.J."/>
            <person name="Lin M."/>
            <person name="Wu X.Y."/>
            <person name="Wu W.L."/>
            <person name="Chen Y.Y."/>
            <person name="Chang S.B."/>
            <person name="Sakamoto S."/>
            <person name="Ohme-Takagi M."/>
            <person name="Yagi M."/>
            <person name="Zeng S.J."/>
            <person name="Shen C.Y."/>
            <person name="Yeh C.M."/>
            <person name="Luo Y.B."/>
            <person name="Tsai W.C."/>
            <person name="Van de Peer Y."/>
            <person name="Liu Z.J."/>
        </authorList>
    </citation>
    <scope>NUCLEOTIDE SEQUENCE [LARGE SCALE GENOMIC DNA]</scope>
    <source>
        <tissue evidence="6">The whole plant</tissue>
    </source>
</reference>
<dbReference type="GO" id="GO:0005635">
    <property type="term" value="C:nuclear envelope"/>
    <property type="evidence" value="ECO:0007669"/>
    <property type="project" value="TreeGrafter"/>
</dbReference>
<evidence type="ECO:0000256" key="1">
    <source>
        <dbReference type="ARBA" id="ARBA00004123"/>
    </source>
</evidence>
<dbReference type="InterPro" id="IPR011989">
    <property type="entry name" value="ARM-like"/>
</dbReference>
<dbReference type="AlphaFoldDB" id="A0A2I0X2V4"/>
<dbReference type="Pfam" id="PF03810">
    <property type="entry name" value="IBN_N"/>
    <property type="match status" value="1"/>
</dbReference>
<organism evidence="6 7">
    <name type="scientific">Dendrobium catenatum</name>
    <dbReference type="NCBI Taxonomy" id="906689"/>
    <lineage>
        <taxon>Eukaryota</taxon>
        <taxon>Viridiplantae</taxon>
        <taxon>Streptophyta</taxon>
        <taxon>Embryophyta</taxon>
        <taxon>Tracheophyta</taxon>
        <taxon>Spermatophyta</taxon>
        <taxon>Magnoliopsida</taxon>
        <taxon>Liliopsida</taxon>
        <taxon>Asparagales</taxon>
        <taxon>Orchidaceae</taxon>
        <taxon>Epidendroideae</taxon>
        <taxon>Malaxideae</taxon>
        <taxon>Dendrobiinae</taxon>
        <taxon>Dendrobium</taxon>
    </lineage>
</organism>
<dbReference type="PANTHER" id="PTHR10997">
    <property type="entry name" value="IMPORTIN-7, 8, 11"/>
    <property type="match status" value="1"/>
</dbReference>
<proteinExistence type="inferred from homology"/>
<dbReference type="FunFam" id="1.25.10.10:FF:001096">
    <property type="entry name" value="Predicted protein"/>
    <property type="match status" value="1"/>
</dbReference>
<dbReference type="EMBL" id="KZ502199">
    <property type="protein sequence ID" value="PKU82258.1"/>
    <property type="molecule type" value="Genomic_DNA"/>
</dbReference>
<keyword evidence="4" id="KW-0539">Nucleus</keyword>
<evidence type="ECO:0000256" key="2">
    <source>
        <dbReference type="ARBA" id="ARBA00007991"/>
    </source>
</evidence>
<dbReference type="SUPFAM" id="SSF48371">
    <property type="entry name" value="ARM repeat"/>
    <property type="match status" value="1"/>
</dbReference>
<dbReference type="GO" id="GO:0031267">
    <property type="term" value="F:small GTPase binding"/>
    <property type="evidence" value="ECO:0007669"/>
    <property type="project" value="InterPro"/>
</dbReference>
<feature type="domain" description="Importin N-terminal" evidence="5">
    <location>
        <begin position="29"/>
        <end position="100"/>
    </location>
</feature>
<dbReference type="PANTHER" id="PTHR10997:SF7">
    <property type="entry name" value="IMPORTIN-11"/>
    <property type="match status" value="1"/>
</dbReference>